<dbReference type="InterPro" id="IPR012902">
    <property type="entry name" value="N_methyl_site"/>
</dbReference>
<protein>
    <submittedName>
        <fullName evidence="2">Prepilin-type N-terminal cleavage/methylation domain-containing protein</fullName>
    </submittedName>
</protein>
<dbReference type="EMBL" id="VBRY01000006">
    <property type="protein sequence ID" value="TLS67316.1"/>
    <property type="molecule type" value="Genomic_DNA"/>
</dbReference>
<evidence type="ECO:0000313" key="3">
    <source>
        <dbReference type="Proteomes" id="UP000306585"/>
    </source>
</evidence>
<keyword evidence="3" id="KW-1185">Reference proteome</keyword>
<dbReference type="NCBIfam" id="TIGR02532">
    <property type="entry name" value="IV_pilin_GFxxxE"/>
    <property type="match status" value="1"/>
</dbReference>
<dbReference type="PROSITE" id="PS00409">
    <property type="entry name" value="PROKAR_NTER_METHYL"/>
    <property type="match status" value="1"/>
</dbReference>
<dbReference type="AlphaFoldDB" id="A0A5R9GLJ0"/>
<keyword evidence="1" id="KW-1133">Transmembrane helix</keyword>
<name>A0A5R9GLJ0_9PROT</name>
<proteinExistence type="predicted"/>
<keyword evidence="1" id="KW-0812">Transmembrane</keyword>
<gene>
    <name evidence="2" type="ORF">FEF65_07765</name>
</gene>
<dbReference type="RefSeq" id="WP_138239232.1">
    <property type="nucleotide sequence ID" value="NZ_VBRY01000006.1"/>
</dbReference>
<keyword evidence="1" id="KW-0472">Membrane</keyword>
<sequence>MPYCRRRAETIRGFTLIEVLMALTIFSLIVVIAYGALATSGDGFRMLKDVRDKLEQSGWIGRQLRADMDALAWPQAGSFSAAAPVYVRKPPVAMTHDNRGSSEFDQLWLLVAEPGQAGISEVHYYIDESKYHLIRESRLLWARNGVEPVRWDMGEAHSCAVEAMGLDGQWQPEWKSINPFVWPKALRIRISTQVDGSNSREWLLPLLYGRPL</sequence>
<dbReference type="Proteomes" id="UP000306585">
    <property type="component" value="Unassembled WGS sequence"/>
</dbReference>
<evidence type="ECO:0000256" key="1">
    <source>
        <dbReference type="SAM" id="Phobius"/>
    </source>
</evidence>
<feature type="transmembrane region" description="Helical" evidence="1">
    <location>
        <begin position="12"/>
        <end position="37"/>
    </location>
</feature>
<comment type="caution">
    <text evidence="2">The sequence shown here is derived from an EMBL/GenBank/DDBJ whole genome shotgun (WGS) entry which is preliminary data.</text>
</comment>
<organism evidence="2 3">
    <name type="scientific">Mariprofundus erugo</name>
    <dbReference type="NCBI Taxonomy" id="2528639"/>
    <lineage>
        <taxon>Bacteria</taxon>
        <taxon>Pseudomonadati</taxon>
        <taxon>Pseudomonadota</taxon>
        <taxon>Candidatius Mariprofundia</taxon>
        <taxon>Mariprofundales</taxon>
        <taxon>Mariprofundaceae</taxon>
        <taxon>Mariprofundus</taxon>
    </lineage>
</organism>
<evidence type="ECO:0000313" key="2">
    <source>
        <dbReference type="EMBL" id="TLS67316.1"/>
    </source>
</evidence>
<reference evidence="2 3" key="1">
    <citation type="journal article" date="2019" name="Appl. Environ. Microbiol.">
        <title>Environmental Evidence and Genomic Insight of Iron-oxidizing Bacteria Preference Towards More Corrosion Resistant Stainless Steel at Higher Salinities.</title>
        <authorList>
            <person name="Garrison C.E."/>
            <person name="Price K.A."/>
            <person name="Field E.K."/>
        </authorList>
    </citation>
    <scope>NUCLEOTIDE SEQUENCE [LARGE SCALE GENOMIC DNA]</scope>
    <source>
        <strain evidence="2 3">P3</strain>
    </source>
</reference>
<accession>A0A5R9GLJ0</accession>
<dbReference type="Pfam" id="PF07963">
    <property type="entry name" value="N_methyl"/>
    <property type="match status" value="1"/>
</dbReference>